<feature type="signal peptide" evidence="2">
    <location>
        <begin position="1"/>
        <end position="18"/>
    </location>
</feature>
<accession>A0A9D4P4Y9</accession>
<name>A0A9D4P4Y9_DERFA</name>
<evidence type="ECO:0000313" key="3">
    <source>
        <dbReference type="EMBL" id="KAH7644178.1"/>
    </source>
</evidence>
<dbReference type="Proteomes" id="UP000828236">
    <property type="component" value="Unassembled WGS sequence"/>
</dbReference>
<evidence type="ECO:0000256" key="2">
    <source>
        <dbReference type="SAM" id="SignalP"/>
    </source>
</evidence>
<evidence type="ECO:0000256" key="1">
    <source>
        <dbReference type="SAM" id="MobiDB-lite"/>
    </source>
</evidence>
<dbReference type="OrthoDB" id="6512951at2759"/>
<proteinExistence type="predicted"/>
<dbReference type="EMBL" id="SDOV01000002">
    <property type="protein sequence ID" value="KAH7644178.1"/>
    <property type="molecule type" value="Genomic_DNA"/>
</dbReference>
<feature type="compositionally biased region" description="Gly residues" evidence="1">
    <location>
        <begin position="50"/>
        <end position="59"/>
    </location>
</feature>
<dbReference type="AlphaFoldDB" id="A0A9D4P4Y9"/>
<comment type="caution">
    <text evidence="3">The sequence shown here is derived from an EMBL/GenBank/DDBJ whole genome shotgun (WGS) entry which is preliminary data.</text>
</comment>
<reference evidence="3" key="2">
    <citation type="journal article" date="2021" name="World Allergy Organ. J.">
        <title>Chromosome-level assembly of Dermatophagoides farinae genome and transcriptome reveals two novel allergens Der f 37 and Der f 39.</title>
        <authorList>
            <person name="Chen J."/>
            <person name="Cai Z."/>
            <person name="Fan D."/>
            <person name="Hu J."/>
            <person name="Hou Y."/>
            <person name="He Y."/>
            <person name="Zhang Z."/>
            <person name="Zhao Z."/>
            <person name="Gao P."/>
            <person name="Hu W."/>
            <person name="Sun J."/>
            <person name="Li J."/>
            <person name="Ji K."/>
        </authorList>
    </citation>
    <scope>NUCLEOTIDE SEQUENCE</scope>
    <source>
        <strain evidence="3">JKM2019</strain>
    </source>
</reference>
<sequence length="197" mass="20463">MFNKIGFVCLALIATTNAYSNSGSGYSNYGSSSGSLSSYGGYGNVDGGGGGGGVGGGGDQKSYGSSLDGMEQPQVIEVSPDQLPVQVHFRTASSRLNVQQSHGGQAMPQVEHASFQDDPQRIIHQIVKPVIQEVREIIQPYRRVTQEIRPVIEEVHTVVHKGENRRPGSGLQGKGAYGGGGGGGGGQYAKSKAAAKA</sequence>
<feature type="region of interest" description="Disordered" evidence="1">
    <location>
        <begin position="160"/>
        <end position="197"/>
    </location>
</feature>
<gene>
    <name evidence="3" type="ORF">HUG17_6540</name>
</gene>
<feature type="compositionally biased region" description="Low complexity" evidence="1">
    <location>
        <begin position="188"/>
        <end position="197"/>
    </location>
</feature>
<organism evidence="3">
    <name type="scientific">Dermatophagoides farinae</name>
    <name type="common">American house dust mite</name>
    <dbReference type="NCBI Taxonomy" id="6954"/>
    <lineage>
        <taxon>Eukaryota</taxon>
        <taxon>Metazoa</taxon>
        <taxon>Ecdysozoa</taxon>
        <taxon>Arthropoda</taxon>
        <taxon>Chelicerata</taxon>
        <taxon>Arachnida</taxon>
        <taxon>Acari</taxon>
        <taxon>Acariformes</taxon>
        <taxon>Sarcoptiformes</taxon>
        <taxon>Astigmata</taxon>
        <taxon>Psoroptidia</taxon>
        <taxon>Analgoidea</taxon>
        <taxon>Pyroglyphidae</taxon>
        <taxon>Dermatophagoidinae</taxon>
        <taxon>Dermatophagoides</taxon>
    </lineage>
</organism>
<keyword evidence="2" id="KW-0732">Signal</keyword>
<feature type="region of interest" description="Disordered" evidence="1">
    <location>
        <begin position="50"/>
        <end position="69"/>
    </location>
</feature>
<feature type="chain" id="PRO_5039723927" evidence="2">
    <location>
        <begin position="19"/>
        <end position="197"/>
    </location>
</feature>
<protein>
    <submittedName>
        <fullName evidence="3">Dfp2-like protein 31</fullName>
    </submittedName>
</protein>
<feature type="compositionally biased region" description="Gly residues" evidence="1">
    <location>
        <begin position="170"/>
        <end position="187"/>
    </location>
</feature>
<reference evidence="3" key="1">
    <citation type="submission" date="2020-06" db="EMBL/GenBank/DDBJ databases">
        <authorList>
            <person name="Ji K."/>
            <person name="Li J."/>
        </authorList>
    </citation>
    <scope>NUCLEOTIDE SEQUENCE</scope>
    <source>
        <strain evidence="3">JKM2019</strain>
        <tissue evidence="3">Whole body</tissue>
    </source>
</reference>